<evidence type="ECO:0000313" key="2">
    <source>
        <dbReference type="Proteomes" id="UP000248688"/>
    </source>
</evidence>
<protein>
    <submittedName>
        <fullName evidence="1">Uncharacterized protein</fullName>
    </submittedName>
</protein>
<name>A0A2Z4IPK2_9BACT</name>
<dbReference type="Gene3D" id="3.20.20.80">
    <property type="entry name" value="Glycosidases"/>
    <property type="match status" value="1"/>
</dbReference>
<dbReference type="InterPro" id="IPR017853">
    <property type="entry name" value="GH"/>
</dbReference>
<dbReference type="AlphaFoldDB" id="A0A2Z4IPK2"/>
<keyword evidence="2" id="KW-1185">Reference proteome</keyword>
<dbReference type="SUPFAM" id="SSF51445">
    <property type="entry name" value="(Trans)glycosidases"/>
    <property type="match status" value="1"/>
</dbReference>
<evidence type="ECO:0000313" key="1">
    <source>
        <dbReference type="EMBL" id="AWW32690.1"/>
    </source>
</evidence>
<dbReference type="Proteomes" id="UP000248688">
    <property type="component" value="Chromosome"/>
</dbReference>
<dbReference type="OrthoDB" id="975579at2"/>
<gene>
    <name evidence="1" type="ORF">DN752_22500</name>
</gene>
<dbReference type="EMBL" id="CP030041">
    <property type="protein sequence ID" value="AWW32690.1"/>
    <property type="molecule type" value="Genomic_DNA"/>
</dbReference>
<proteinExistence type="predicted"/>
<accession>A0A2Z4IPK2</accession>
<dbReference type="PROSITE" id="PS51257">
    <property type="entry name" value="PROKAR_LIPOPROTEIN"/>
    <property type="match status" value="1"/>
</dbReference>
<organism evidence="1 2">
    <name type="scientific">Echinicola strongylocentroti</name>
    <dbReference type="NCBI Taxonomy" id="1795355"/>
    <lineage>
        <taxon>Bacteria</taxon>
        <taxon>Pseudomonadati</taxon>
        <taxon>Bacteroidota</taxon>
        <taxon>Cytophagia</taxon>
        <taxon>Cytophagales</taxon>
        <taxon>Cyclobacteriaceae</taxon>
        <taxon>Echinicola</taxon>
    </lineage>
</organism>
<dbReference type="KEGG" id="est:DN752_22500"/>
<reference evidence="1 2" key="1">
    <citation type="submission" date="2018-06" db="EMBL/GenBank/DDBJ databases">
        <title>Echinicola strongylocentroti sp. nov., isolated from a sea urchin Strongylocentrotus intermedius.</title>
        <authorList>
            <person name="Bae S.S."/>
        </authorList>
    </citation>
    <scope>NUCLEOTIDE SEQUENCE [LARGE SCALE GENOMIC DNA]</scope>
    <source>
        <strain evidence="1 2">MEBiC08714</strain>
    </source>
</reference>
<dbReference type="RefSeq" id="WP_112786062.1">
    <property type="nucleotide sequence ID" value="NZ_CP030041.1"/>
</dbReference>
<sequence length="314" mass="35318">MNLLKNSLLMVCVATMFFSCFTPDDKPGESNQVYQAAAKYSVEKEYKGNLDIVIGDVKQAFIQNKLSSKDQIENLVKGFKYEFKVDGIRIPIFPEGHMDKNQEQLLRYLLAKCQAEKLMIFANPANHLGGARIANGSMTDTSPVKDDFTKSDKLIQVVQDFSKKYKCDFISPFNEEGAPGSVWSVEQINDIYASLHGKVSGAKLVGSDVWGVPAGIRYLDETDILDYVDVSTTHNLGFNHDKWTEYINKSNGLPVWDSETNMHKKYQNRATRIEAAIDSGVNGLVLYNSWTMINLSTGEIGTNGQKFRDFYLEE</sequence>